<protein>
    <submittedName>
        <fullName evidence="8">MFS general substrate transporter</fullName>
    </submittedName>
</protein>
<dbReference type="GO" id="GO:0016020">
    <property type="term" value="C:membrane"/>
    <property type="evidence" value="ECO:0007669"/>
    <property type="project" value="UniProtKB-SubCell"/>
</dbReference>
<feature type="transmembrane region" description="Helical" evidence="6">
    <location>
        <begin position="56"/>
        <end position="76"/>
    </location>
</feature>
<feature type="transmembrane region" description="Helical" evidence="6">
    <location>
        <begin position="329"/>
        <end position="349"/>
    </location>
</feature>
<feature type="transmembrane region" description="Helical" evidence="6">
    <location>
        <begin position="293"/>
        <end position="317"/>
    </location>
</feature>
<feature type="domain" description="Major facilitator superfamily (MFS) profile" evidence="7">
    <location>
        <begin position="15"/>
        <end position="459"/>
    </location>
</feature>
<keyword evidence="3 6" id="KW-0812">Transmembrane</keyword>
<dbReference type="SUPFAM" id="SSF103473">
    <property type="entry name" value="MFS general substrate transporter"/>
    <property type="match status" value="1"/>
</dbReference>
<feature type="transmembrane region" description="Helical" evidence="6">
    <location>
        <begin position="189"/>
        <end position="211"/>
    </location>
</feature>
<evidence type="ECO:0000313" key="9">
    <source>
        <dbReference type="Proteomes" id="UP000054007"/>
    </source>
</evidence>
<keyword evidence="9" id="KW-1185">Reference proteome</keyword>
<name>A0A0D7BPW1_9AGAR</name>
<dbReference type="InterPro" id="IPR001958">
    <property type="entry name" value="Tet-R_TetA/multi-R_MdtG-like"/>
</dbReference>
<dbReference type="PROSITE" id="PS50850">
    <property type="entry name" value="MFS"/>
    <property type="match status" value="1"/>
</dbReference>
<evidence type="ECO:0000259" key="7">
    <source>
        <dbReference type="PROSITE" id="PS50850"/>
    </source>
</evidence>
<dbReference type="InterPro" id="IPR036259">
    <property type="entry name" value="MFS_trans_sf"/>
</dbReference>
<feature type="transmembrane region" description="Helical" evidence="6">
    <location>
        <begin position="434"/>
        <end position="454"/>
    </location>
</feature>
<dbReference type="Pfam" id="PF07690">
    <property type="entry name" value="MFS_1"/>
    <property type="match status" value="1"/>
</dbReference>
<evidence type="ECO:0000256" key="6">
    <source>
        <dbReference type="SAM" id="Phobius"/>
    </source>
</evidence>
<dbReference type="InterPro" id="IPR011701">
    <property type="entry name" value="MFS"/>
</dbReference>
<evidence type="ECO:0000256" key="1">
    <source>
        <dbReference type="ARBA" id="ARBA00004141"/>
    </source>
</evidence>
<dbReference type="EMBL" id="KN880445">
    <property type="protein sequence ID" value="KIY72240.1"/>
    <property type="molecule type" value="Genomic_DNA"/>
</dbReference>
<dbReference type="Gene3D" id="1.20.1250.20">
    <property type="entry name" value="MFS general substrate transporter like domains"/>
    <property type="match status" value="1"/>
</dbReference>
<sequence>MNGPKNRGTPLPWLQLSIVYAVQLAEPITGTVVYPFLPEFVRRTGITKGDEAKTGYYSGIVGSVFFAAECLTVFQWGRASDVYGRRPILLVGPLGLGLALLGFGLSKDFWMLVVFRALQGVFNGNIGVAKTMIAELSDSTNIGDAFAIMPLMWVMGGTIGPVMGGLLADPAARWPDTIGKIGFFHEHRYFLPCAIAALFALGIFATASIGLKETHPSFKKAINQVADPNESTALLATTQDVAPIKPPTMREVVNPSVVWCMVNFCAVAFLGMGLTALMPLMWSTSIPLGGLGFTPGTIGTIMAIYGITNSILQVFFLGKILRRFGARRVYVWSLASMFVGSLAFALENLAARRAGRVDRLVWTLLILHLGANVTNFAALGAIHVAMVENATSSATLGATNGLAQMAASGVRGFSPGLMSALFSATIDHNIAGGFLVYEVLSTLLLLGMCFGFMIPKMSLAAHRDAK</sequence>
<evidence type="ECO:0000313" key="8">
    <source>
        <dbReference type="EMBL" id="KIY72240.1"/>
    </source>
</evidence>
<dbReference type="GO" id="GO:0022857">
    <property type="term" value="F:transmembrane transporter activity"/>
    <property type="evidence" value="ECO:0007669"/>
    <property type="project" value="InterPro"/>
</dbReference>
<gene>
    <name evidence="8" type="ORF">CYLTODRAFT_388856</name>
</gene>
<dbReference type="PANTHER" id="PTHR23504:SF15">
    <property type="entry name" value="MAJOR FACILITATOR SUPERFAMILY (MFS) PROFILE DOMAIN-CONTAINING PROTEIN"/>
    <property type="match status" value="1"/>
</dbReference>
<feature type="transmembrane region" description="Helical" evidence="6">
    <location>
        <begin position="12"/>
        <end position="36"/>
    </location>
</feature>
<reference evidence="8 9" key="1">
    <citation type="journal article" date="2015" name="Fungal Genet. Biol.">
        <title>Evolution of novel wood decay mechanisms in Agaricales revealed by the genome sequences of Fistulina hepatica and Cylindrobasidium torrendii.</title>
        <authorList>
            <person name="Floudas D."/>
            <person name="Held B.W."/>
            <person name="Riley R."/>
            <person name="Nagy L.G."/>
            <person name="Koehler G."/>
            <person name="Ransdell A.S."/>
            <person name="Younus H."/>
            <person name="Chow J."/>
            <person name="Chiniquy J."/>
            <person name="Lipzen A."/>
            <person name="Tritt A."/>
            <person name="Sun H."/>
            <person name="Haridas S."/>
            <person name="LaButti K."/>
            <person name="Ohm R.A."/>
            <person name="Kues U."/>
            <person name="Blanchette R.A."/>
            <person name="Grigoriev I.V."/>
            <person name="Minto R.E."/>
            <person name="Hibbett D.S."/>
        </authorList>
    </citation>
    <scope>NUCLEOTIDE SEQUENCE [LARGE SCALE GENOMIC DNA]</scope>
    <source>
        <strain evidence="8 9">FP15055 ss-10</strain>
    </source>
</reference>
<evidence type="ECO:0000256" key="2">
    <source>
        <dbReference type="ARBA" id="ARBA00022448"/>
    </source>
</evidence>
<dbReference type="Proteomes" id="UP000054007">
    <property type="component" value="Unassembled WGS sequence"/>
</dbReference>
<dbReference type="InterPro" id="IPR020846">
    <property type="entry name" value="MFS_dom"/>
</dbReference>
<comment type="subcellular location">
    <subcellularLocation>
        <location evidence="1">Membrane</location>
        <topology evidence="1">Multi-pass membrane protein</topology>
    </subcellularLocation>
</comment>
<evidence type="ECO:0000256" key="3">
    <source>
        <dbReference type="ARBA" id="ARBA00022692"/>
    </source>
</evidence>
<accession>A0A0D7BPW1</accession>
<keyword evidence="2" id="KW-0813">Transport</keyword>
<evidence type="ECO:0000256" key="4">
    <source>
        <dbReference type="ARBA" id="ARBA00022989"/>
    </source>
</evidence>
<organism evidence="8 9">
    <name type="scientific">Cylindrobasidium torrendii FP15055 ss-10</name>
    <dbReference type="NCBI Taxonomy" id="1314674"/>
    <lineage>
        <taxon>Eukaryota</taxon>
        <taxon>Fungi</taxon>
        <taxon>Dikarya</taxon>
        <taxon>Basidiomycota</taxon>
        <taxon>Agaricomycotina</taxon>
        <taxon>Agaricomycetes</taxon>
        <taxon>Agaricomycetidae</taxon>
        <taxon>Agaricales</taxon>
        <taxon>Marasmiineae</taxon>
        <taxon>Physalacriaceae</taxon>
        <taxon>Cylindrobasidium</taxon>
    </lineage>
</organism>
<keyword evidence="5 6" id="KW-0472">Membrane</keyword>
<evidence type="ECO:0000256" key="5">
    <source>
        <dbReference type="ARBA" id="ARBA00023136"/>
    </source>
</evidence>
<proteinExistence type="predicted"/>
<feature type="transmembrane region" description="Helical" evidence="6">
    <location>
        <begin position="88"/>
        <end position="106"/>
    </location>
</feature>
<feature type="transmembrane region" description="Helical" evidence="6">
    <location>
        <begin position="256"/>
        <end position="281"/>
    </location>
</feature>
<dbReference type="PRINTS" id="PR01035">
    <property type="entry name" value="TCRTETA"/>
</dbReference>
<keyword evidence="4 6" id="KW-1133">Transmembrane helix</keyword>
<feature type="transmembrane region" description="Helical" evidence="6">
    <location>
        <begin position="145"/>
        <end position="168"/>
    </location>
</feature>
<feature type="transmembrane region" description="Helical" evidence="6">
    <location>
        <begin position="361"/>
        <end position="386"/>
    </location>
</feature>
<dbReference type="PANTHER" id="PTHR23504">
    <property type="entry name" value="MAJOR FACILITATOR SUPERFAMILY DOMAIN-CONTAINING PROTEIN 10"/>
    <property type="match status" value="1"/>
</dbReference>
<dbReference type="AlphaFoldDB" id="A0A0D7BPW1"/>
<dbReference type="OrthoDB" id="419616at2759"/>